<dbReference type="GO" id="GO:0032259">
    <property type="term" value="P:methylation"/>
    <property type="evidence" value="ECO:0007669"/>
    <property type="project" value="UniProtKB-KW"/>
</dbReference>
<protein>
    <submittedName>
        <fullName evidence="3">Methyltransferase domain</fullName>
    </submittedName>
</protein>
<feature type="region of interest" description="Disordered" evidence="1">
    <location>
        <begin position="1"/>
        <end position="26"/>
    </location>
</feature>
<dbReference type="SUPFAM" id="SSF53335">
    <property type="entry name" value="S-adenosyl-L-methionine-dependent methyltransferases"/>
    <property type="match status" value="1"/>
</dbReference>
<keyword evidence="3" id="KW-0808">Transferase</keyword>
<dbReference type="RefSeq" id="WP_157434202.1">
    <property type="nucleotide sequence ID" value="NZ_CP016076.1"/>
</dbReference>
<accession>A0AAC9PSC5</accession>
<evidence type="ECO:0000256" key="1">
    <source>
        <dbReference type="SAM" id="MobiDB-lite"/>
    </source>
</evidence>
<proteinExistence type="predicted"/>
<dbReference type="AlphaFoldDB" id="A0AAC9PSC5"/>
<dbReference type="EMBL" id="CP016076">
    <property type="protein sequence ID" value="APU14993.1"/>
    <property type="molecule type" value="Genomic_DNA"/>
</dbReference>
<dbReference type="InterPro" id="IPR041698">
    <property type="entry name" value="Methyltransf_25"/>
</dbReference>
<name>A0AAC9PSC5_9PSEU</name>
<feature type="domain" description="Methyltransferase" evidence="2">
    <location>
        <begin position="63"/>
        <end position="160"/>
    </location>
</feature>
<reference evidence="4" key="1">
    <citation type="submission" date="2016-06" db="EMBL/GenBank/DDBJ databases">
        <title>Complete genome sequence of Actinoalloteichus fjordicus DSM 46855 (=ADI127-17), type strain of the new species Actinoalloteichus fjordicus.</title>
        <authorList>
            <person name="Ruckert C."/>
            <person name="Nouioui I."/>
            <person name="Willmese J."/>
            <person name="van Wezel G."/>
            <person name="Klenk H.-P."/>
            <person name="Kalinowski J."/>
            <person name="Zotchev S.B."/>
        </authorList>
    </citation>
    <scope>NUCLEOTIDE SEQUENCE [LARGE SCALE GENOMIC DNA]</scope>
    <source>
        <strain evidence="4">ADI127-7</strain>
    </source>
</reference>
<dbReference type="GO" id="GO:0008168">
    <property type="term" value="F:methyltransferase activity"/>
    <property type="evidence" value="ECO:0007669"/>
    <property type="project" value="UniProtKB-KW"/>
</dbReference>
<dbReference type="Proteomes" id="UP000185511">
    <property type="component" value="Chromosome"/>
</dbReference>
<keyword evidence="3" id="KW-0489">Methyltransferase</keyword>
<dbReference type="CDD" id="cd02440">
    <property type="entry name" value="AdoMet_MTases"/>
    <property type="match status" value="1"/>
</dbReference>
<feature type="compositionally biased region" description="Low complexity" evidence="1">
    <location>
        <begin position="12"/>
        <end position="22"/>
    </location>
</feature>
<sequence length="257" mass="28189">MSRTRPATVTRAPSAQASSSAPVPDAEPYRVTSEFYDLLHRSRYRRKAQRELASLARSARAGILEVGAGTGIVTEVLAESTSVPVHAVEPSRPMRAVLLSRWAGSTPMRRHVRVYPEPVQELRPIEPVDLMVCVNFVDALPPPTRDRLWSTARAMLRPGGLLVVDRTGPAPVRPTTLSTVDVGDTRYEVSVVASPIAGSRCLRWTFHYRVTAPGGAAREEFESFDLWPVDEAELRAEVSSAGLTAGPERPGLLVFRR</sequence>
<dbReference type="InterPro" id="IPR029063">
    <property type="entry name" value="SAM-dependent_MTases_sf"/>
</dbReference>
<evidence type="ECO:0000313" key="4">
    <source>
        <dbReference type="Proteomes" id="UP000185511"/>
    </source>
</evidence>
<dbReference type="Pfam" id="PF13649">
    <property type="entry name" value="Methyltransf_25"/>
    <property type="match status" value="1"/>
</dbReference>
<evidence type="ECO:0000313" key="3">
    <source>
        <dbReference type="EMBL" id="APU14993.1"/>
    </source>
</evidence>
<organism evidence="3 4">
    <name type="scientific">Actinoalloteichus fjordicus</name>
    <dbReference type="NCBI Taxonomy" id="1612552"/>
    <lineage>
        <taxon>Bacteria</taxon>
        <taxon>Bacillati</taxon>
        <taxon>Actinomycetota</taxon>
        <taxon>Actinomycetes</taxon>
        <taxon>Pseudonocardiales</taxon>
        <taxon>Pseudonocardiaceae</taxon>
        <taxon>Actinoalloteichus</taxon>
    </lineage>
</organism>
<dbReference type="Gene3D" id="3.40.50.150">
    <property type="entry name" value="Vaccinia Virus protein VP39"/>
    <property type="match status" value="1"/>
</dbReference>
<evidence type="ECO:0000259" key="2">
    <source>
        <dbReference type="Pfam" id="PF13649"/>
    </source>
</evidence>
<dbReference type="KEGG" id="acad:UA74_14685"/>
<keyword evidence="4" id="KW-1185">Reference proteome</keyword>
<gene>
    <name evidence="3" type="ORF">UA74_14685</name>
</gene>